<dbReference type="GO" id="GO:2000032">
    <property type="term" value="P:regulation of secondary shoot formation"/>
    <property type="evidence" value="ECO:0007669"/>
    <property type="project" value="TreeGrafter"/>
</dbReference>
<dbReference type="InterPro" id="IPR005333">
    <property type="entry name" value="Transcription_factor_TCP"/>
</dbReference>
<evidence type="ECO:0000259" key="9">
    <source>
        <dbReference type="PROSITE" id="PS51370"/>
    </source>
</evidence>
<keyword evidence="3" id="KW-0805">Transcription regulation</keyword>
<keyword evidence="2" id="KW-0217">Developmental protein</keyword>
<reference evidence="10" key="1">
    <citation type="submission" date="2022-12" db="EMBL/GenBank/DDBJ databases">
        <title>Draft genome assemblies for two species of Escallonia (Escalloniales).</title>
        <authorList>
            <person name="Chanderbali A."/>
            <person name="Dervinis C."/>
            <person name="Anghel I."/>
            <person name="Soltis D."/>
            <person name="Soltis P."/>
            <person name="Zapata F."/>
        </authorList>
    </citation>
    <scope>NUCLEOTIDE SEQUENCE</scope>
    <source>
        <strain evidence="10">UCBG92.1500</strain>
        <tissue evidence="10">Leaf</tissue>
    </source>
</reference>
<organism evidence="10 11">
    <name type="scientific">Escallonia rubra</name>
    <dbReference type="NCBI Taxonomy" id="112253"/>
    <lineage>
        <taxon>Eukaryota</taxon>
        <taxon>Viridiplantae</taxon>
        <taxon>Streptophyta</taxon>
        <taxon>Embryophyta</taxon>
        <taxon>Tracheophyta</taxon>
        <taxon>Spermatophyta</taxon>
        <taxon>Magnoliopsida</taxon>
        <taxon>eudicotyledons</taxon>
        <taxon>Gunneridae</taxon>
        <taxon>Pentapetalae</taxon>
        <taxon>asterids</taxon>
        <taxon>campanulids</taxon>
        <taxon>Escalloniales</taxon>
        <taxon>Escalloniaceae</taxon>
        <taxon>Escallonia</taxon>
    </lineage>
</organism>
<dbReference type="GO" id="GO:0043565">
    <property type="term" value="F:sequence-specific DNA binding"/>
    <property type="evidence" value="ECO:0007669"/>
    <property type="project" value="TreeGrafter"/>
</dbReference>
<feature type="compositionally biased region" description="Basic and acidic residues" evidence="7">
    <location>
        <begin position="284"/>
        <end position="307"/>
    </location>
</feature>
<keyword evidence="6" id="KW-0539">Nucleus</keyword>
<dbReference type="PANTHER" id="PTHR31072">
    <property type="entry name" value="TRANSCRIPTION FACTOR TCP4-RELATED"/>
    <property type="match status" value="1"/>
</dbReference>
<evidence type="ECO:0000256" key="3">
    <source>
        <dbReference type="ARBA" id="ARBA00023015"/>
    </source>
</evidence>
<evidence type="ECO:0000313" key="10">
    <source>
        <dbReference type="EMBL" id="KAK2987893.1"/>
    </source>
</evidence>
<gene>
    <name evidence="10" type="ORF">RJ640_020410</name>
</gene>
<dbReference type="AlphaFoldDB" id="A0AA88RMI8"/>
<protein>
    <submittedName>
        <fullName evidence="10">Uncharacterized protein</fullName>
    </submittedName>
</protein>
<sequence>MAPRRLSYGCGITNGSAIDLTSLTWPSWHRGVMLRGYMLNSDGMGGSSYASSNGNCNNVSYSSTGQDLDNNDNINPNYNPTSSFHFPSSPYIHYEEDAILLQHLHEVLQSQYQLPFTTDQSTVHDQLAMTHTGGSGNKKCGGAVTVTMTEQIPARKIRSSKKDRHSKIKTAHGLRDRRMRLSLDVAHKFFGLQDMLGFDKASRTVEWLLKKSKIAIKDLQMSWGSSSNNVNGAKTTSASSTSDCEVLSSGYEEQASFNTNKAKLSSSCTKERKNRKSTAFHHPIARESREKARARARERTREKRRQGSESNLGVEAMNHLGSWSPFGTRLEESISQRVHNTNPNSFEVEEPTSRGNDSLLNVTGNRSLSPILFNYYQSAGISHDQHQLMNVQFHGNQWEARDN</sequence>
<evidence type="ECO:0000256" key="1">
    <source>
        <dbReference type="ARBA" id="ARBA00004123"/>
    </source>
</evidence>
<dbReference type="EMBL" id="JAVXUO010000926">
    <property type="protein sequence ID" value="KAK2987893.1"/>
    <property type="molecule type" value="Genomic_DNA"/>
</dbReference>
<proteinExistence type="predicted"/>
<evidence type="ECO:0000256" key="7">
    <source>
        <dbReference type="SAM" id="MobiDB-lite"/>
    </source>
</evidence>
<comment type="caution">
    <text evidence="10">The sequence shown here is derived from an EMBL/GenBank/DDBJ whole genome shotgun (WGS) entry which is preliminary data.</text>
</comment>
<evidence type="ECO:0000256" key="4">
    <source>
        <dbReference type="ARBA" id="ARBA00023125"/>
    </source>
</evidence>
<keyword evidence="11" id="KW-1185">Reference proteome</keyword>
<dbReference type="PROSITE" id="PS51370">
    <property type="entry name" value="R"/>
    <property type="match status" value="1"/>
</dbReference>
<comment type="subcellular location">
    <subcellularLocation>
        <location evidence="1">Nucleus</location>
    </subcellularLocation>
</comment>
<dbReference type="PROSITE" id="PS51369">
    <property type="entry name" value="TCP"/>
    <property type="match status" value="1"/>
</dbReference>
<evidence type="ECO:0000256" key="5">
    <source>
        <dbReference type="ARBA" id="ARBA00023163"/>
    </source>
</evidence>
<keyword evidence="5" id="KW-0804">Transcription</keyword>
<dbReference type="PANTHER" id="PTHR31072:SF226">
    <property type="entry name" value="TRANSCRIPTION FACTOR TCP18"/>
    <property type="match status" value="1"/>
</dbReference>
<dbReference type="GO" id="GO:0005634">
    <property type="term" value="C:nucleus"/>
    <property type="evidence" value="ECO:0007669"/>
    <property type="project" value="UniProtKB-SubCell"/>
</dbReference>
<dbReference type="InterPro" id="IPR017888">
    <property type="entry name" value="CYC/TB1_R_domain"/>
</dbReference>
<evidence type="ECO:0000256" key="6">
    <source>
        <dbReference type="ARBA" id="ARBA00023242"/>
    </source>
</evidence>
<evidence type="ECO:0000313" key="11">
    <source>
        <dbReference type="Proteomes" id="UP001187471"/>
    </source>
</evidence>
<dbReference type="GO" id="GO:0003700">
    <property type="term" value="F:DNA-binding transcription factor activity"/>
    <property type="evidence" value="ECO:0007669"/>
    <property type="project" value="InterPro"/>
</dbReference>
<feature type="compositionally biased region" description="Polar residues" evidence="7">
    <location>
        <begin position="259"/>
        <end position="268"/>
    </location>
</feature>
<feature type="domain" description="R" evidence="9">
    <location>
        <begin position="286"/>
        <end position="303"/>
    </location>
</feature>
<feature type="domain" description="TCP" evidence="8">
    <location>
        <begin position="161"/>
        <end position="219"/>
    </location>
</feature>
<evidence type="ECO:0000256" key="2">
    <source>
        <dbReference type="ARBA" id="ARBA00022473"/>
    </source>
</evidence>
<dbReference type="InterPro" id="IPR017887">
    <property type="entry name" value="TF_TCP_subgr"/>
</dbReference>
<dbReference type="Proteomes" id="UP001187471">
    <property type="component" value="Unassembled WGS sequence"/>
</dbReference>
<dbReference type="Pfam" id="PF03634">
    <property type="entry name" value="TCP"/>
    <property type="match status" value="1"/>
</dbReference>
<accession>A0AA88RMI8</accession>
<name>A0AA88RMI8_9ASTE</name>
<evidence type="ECO:0000259" key="8">
    <source>
        <dbReference type="PROSITE" id="PS51369"/>
    </source>
</evidence>
<keyword evidence="4" id="KW-0238">DNA-binding</keyword>
<feature type="region of interest" description="Disordered" evidence="7">
    <location>
        <begin position="259"/>
        <end position="314"/>
    </location>
</feature>